<accession>A0A0P0FKY6</accession>
<dbReference type="InterPro" id="IPR038637">
    <property type="entry name" value="NPCBM_sf"/>
</dbReference>
<dbReference type="SUPFAM" id="SSF49313">
    <property type="entry name" value="Cadherin-like"/>
    <property type="match status" value="1"/>
</dbReference>
<dbReference type="InterPro" id="IPR015919">
    <property type="entry name" value="Cadherin-like_sf"/>
</dbReference>
<dbReference type="InterPro" id="IPR013783">
    <property type="entry name" value="Ig-like_fold"/>
</dbReference>
<dbReference type="RefSeq" id="WP_029428961.1">
    <property type="nucleotide sequence ID" value="NZ_CP012801.1"/>
</dbReference>
<dbReference type="PRINTS" id="PR00740">
    <property type="entry name" value="GLHYDRLASE27"/>
</dbReference>
<dbReference type="InterPro" id="IPR013222">
    <property type="entry name" value="Glyco_hyd_98_carb-bd"/>
</dbReference>
<feature type="signal peptide" evidence="6">
    <location>
        <begin position="1"/>
        <end position="25"/>
    </location>
</feature>
<dbReference type="AlphaFoldDB" id="A0A0P0FKY6"/>
<dbReference type="CDD" id="cd14792">
    <property type="entry name" value="GH27"/>
    <property type="match status" value="1"/>
</dbReference>
<evidence type="ECO:0000313" key="8">
    <source>
        <dbReference type="EMBL" id="ALJ57993.1"/>
    </source>
</evidence>
<dbReference type="SMART" id="SM00776">
    <property type="entry name" value="NPCBM"/>
    <property type="match status" value="1"/>
</dbReference>
<dbReference type="GO" id="GO:0005509">
    <property type="term" value="F:calcium ion binding"/>
    <property type="evidence" value="ECO:0007669"/>
    <property type="project" value="InterPro"/>
</dbReference>
<dbReference type="Pfam" id="PF16499">
    <property type="entry name" value="Melibiase_2"/>
    <property type="match status" value="1"/>
</dbReference>
<gene>
    <name evidence="8" type="primary">agaA_1</name>
    <name evidence="8" type="ORF">BcellWH2_00729</name>
</gene>
<comment type="catalytic activity">
    <reaction evidence="5">
        <text>Hydrolysis of terminal, non-reducing alpha-D-galactose residues in alpha-D-galactosides, including galactose oligosaccharides, galactomannans and galactolipids.</text>
        <dbReference type="EC" id="3.2.1.22"/>
    </reaction>
</comment>
<evidence type="ECO:0000256" key="6">
    <source>
        <dbReference type="SAM" id="SignalP"/>
    </source>
</evidence>
<keyword evidence="4 5" id="KW-0326">Glycosidase</keyword>
<dbReference type="PANTHER" id="PTHR11452:SF75">
    <property type="entry name" value="ALPHA-GALACTOSIDASE MEL1"/>
    <property type="match status" value="1"/>
</dbReference>
<dbReference type="Gene3D" id="2.60.40.10">
    <property type="entry name" value="Immunoglobulins"/>
    <property type="match status" value="1"/>
</dbReference>
<feature type="domain" description="Glycosyl hydrolase family 98 putative carbohydrate-binding module" evidence="7">
    <location>
        <begin position="27"/>
        <end position="167"/>
    </location>
</feature>
<dbReference type="GO" id="GO:0004557">
    <property type="term" value="F:alpha-galactosidase activity"/>
    <property type="evidence" value="ECO:0007669"/>
    <property type="project" value="UniProtKB-EC"/>
</dbReference>
<dbReference type="GO" id="GO:0016020">
    <property type="term" value="C:membrane"/>
    <property type="evidence" value="ECO:0007669"/>
    <property type="project" value="InterPro"/>
</dbReference>
<proteinExistence type="inferred from homology"/>
<evidence type="ECO:0000256" key="4">
    <source>
        <dbReference type="ARBA" id="ARBA00023295"/>
    </source>
</evidence>
<dbReference type="PROSITE" id="PS51257">
    <property type="entry name" value="PROKAR_LIPOPROTEIN"/>
    <property type="match status" value="1"/>
</dbReference>
<keyword evidence="3 5" id="KW-0378">Hydrolase</keyword>
<evidence type="ECO:0000259" key="7">
    <source>
        <dbReference type="SMART" id="SM00776"/>
    </source>
</evidence>
<dbReference type="InterPro" id="IPR013785">
    <property type="entry name" value="Aldolase_TIM"/>
</dbReference>
<dbReference type="Pfam" id="PF17801">
    <property type="entry name" value="Melibiase_C"/>
    <property type="match status" value="1"/>
</dbReference>
<protein>
    <recommendedName>
        <fullName evidence="5">Alpha-galactosidase</fullName>
        <ecNumber evidence="5">3.2.1.22</ecNumber>
    </recommendedName>
    <alternativeName>
        <fullName evidence="5">Melibiase</fullName>
    </alternativeName>
</protein>
<dbReference type="InterPro" id="IPR008979">
    <property type="entry name" value="Galactose-bd-like_sf"/>
</dbReference>
<evidence type="ECO:0000256" key="1">
    <source>
        <dbReference type="ARBA" id="ARBA00009743"/>
    </source>
</evidence>
<evidence type="ECO:0000313" key="9">
    <source>
        <dbReference type="Proteomes" id="UP000061809"/>
    </source>
</evidence>
<dbReference type="InterPro" id="IPR041233">
    <property type="entry name" value="Melibiase_C"/>
</dbReference>
<dbReference type="GO" id="GO:0005975">
    <property type="term" value="P:carbohydrate metabolic process"/>
    <property type="evidence" value="ECO:0007669"/>
    <property type="project" value="InterPro"/>
</dbReference>
<dbReference type="InterPro" id="IPR013780">
    <property type="entry name" value="Glyco_hydro_b"/>
</dbReference>
<dbReference type="SMR" id="A0A0P0FKY6"/>
<dbReference type="Gene3D" id="3.20.20.70">
    <property type="entry name" value="Aldolase class I"/>
    <property type="match status" value="1"/>
</dbReference>
<dbReference type="InterPro" id="IPR002241">
    <property type="entry name" value="Glyco_hydro_27"/>
</dbReference>
<dbReference type="Gene3D" id="2.60.40.1180">
    <property type="entry name" value="Golgi alpha-mannosidase II"/>
    <property type="match status" value="1"/>
</dbReference>
<name>A0A0P0FKY6_9BACE</name>
<keyword evidence="2 6" id="KW-0732">Signal</keyword>
<evidence type="ECO:0000256" key="5">
    <source>
        <dbReference type="RuleBase" id="RU361168"/>
    </source>
</evidence>
<dbReference type="SUPFAM" id="SSF51445">
    <property type="entry name" value="(Trans)glycosidases"/>
    <property type="match status" value="1"/>
</dbReference>
<sequence length="664" mass="74627">MKFGTKVIIALALLANLWFVSSCNNEPKRELWLDEVYKDSCFVQDWGIPQINQSVVWTPLTVNGVVYERGIGAHSISRMLYDLGGKAVSVSGLVGADDNNLYAGKLQFKIIGDKKELWKSGVMQKGDPVKEFNVNLSGIDKVLLLVEECGDGIMYDHADWLNVKFVTRGEITPIPAWPKPVAKEKYILTPEAPETPRINNPLVYGARPGNPFLMTIMASGNRPMTFEASGLPAGLKLDTSTGFITGKTELRGDFKVLLKAMNEKGVAEKEITLKIGDRIALTPPMGWNSWNCWGLSVDDEKVREAARMMNEKLHAYGWTYVNIDDGWEAAERTKQGELLSNEKFPDFKGLADYIHSLGLKFGIYSSPGPTTCGDYLGSYQHEEIDARTWGRWGVDYLKYDHCGYHAVQKDSEEKTIREPYIVMRDALDKVNRDIVYCVGYGAPNVWNWAREAGGELWRTTRDITDEWNVVTAIGCFQDVCAQATAPGNYNDPDMLVVGKLGKAWREKVHESALTPDEQYSHISLWCILSAPLLIGCDMSDIDDFTLSLLTNNEVIAVNQDPLAAPATKLLTDNGQIWYKKLYDGSYAVGFFQIDPYFILWDQDEAETIQMKTYDFELALKQLGITGKVSVRDLWRQKDLGEYNGEFRTQVPYHGVSFVKITPVE</sequence>
<dbReference type="EC" id="3.2.1.22" evidence="5"/>
<dbReference type="SUPFAM" id="SSF49785">
    <property type="entry name" value="Galactose-binding domain-like"/>
    <property type="match status" value="1"/>
</dbReference>
<dbReference type="Proteomes" id="UP000061809">
    <property type="component" value="Chromosome"/>
</dbReference>
<feature type="chain" id="PRO_5006046253" description="Alpha-galactosidase" evidence="6">
    <location>
        <begin position="26"/>
        <end position="664"/>
    </location>
</feature>
<organism evidence="8 9">
    <name type="scientific">Bacteroides cellulosilyticus</name>
    <dbReference type="NCBI Taxonomy" id="246787"/>
    <lineage>
        <taxon>Bacteria</taxon>
        <taxon>Pseudomonadati</taxon>
        <taxon>Bacteroidota</taxon>
        <taxon>Bacteroidia</taxon>
        <taxon>Bacteroidales</taxon>
        <taxon>Bacteroidaceae</taxon>
        <taxon>Bacteroides</taxon>
    </lineage>
</organism>
<dbReference type="Pfam" id="PF05345">
    <property type="entry name" value="He_PIG"/>
    <property type="match status" value="1"/>
</dbReference>
<dbReference type="InterPro" id="IPR017853">
    <property type="entry name" value="GH"/>
</dbReference>
<reference evidence="8 9" key="1">
    <citation type="journal article" date="2015" name="Science">
        <title>Genetic determinants of in vivo fitness and diet responsiveness in multiple human gut Bacteroides.</title>
        <authorList>
            <person name="Wu M."/>
            <person name="McNulty N.P."/>
            <person name="Rodionov D.A."/>
            <person name="Khoroshkin M.S."/>
            <person name="Griffin N.W."/>
            <person name="Cheng J."/>
            <person name="Latreille P."/>
            <person name="Kerstetter R.A."/>
            <person name="Terrapon N."/>
            <person name="Henrissat B."/>
            <person name="Osterman A.L."/>
            <person name="Gordon J.I."/>
        </authorList>
    </citation>
    <scope>NUCLEOTIDE SEQUENCE [LARGE SCALE GENOMIC DNA]</scope>
    <source>
        <strain evidence="8 9">WH2</strain>
    </source>
</reference>
<dbReference type="Pfam" id="PF08305">
    <property type="entry name" value="NPCBM"/>
    <property type="match status" value="1"/>
</dbReference>
<dbReference type="PANTHER" id="PTHR11452">
    <property type="entry name" value="ALPHA-GALACTOSIDASE/ALPHA-N-ACETYLGALACTOSAMINIDASE"/>
    <property type="match status" value="1"/>
</dbReference>
<dbReference type="EMBL" id="CP012801">
    <property type="protein sequence ID" value="ALJ57993.1"/>
    <property type="molecule type" value="Genomic_DNA"/>
</dbReference>
<evidence type="ECO:0000256" key="3">
    <source>
        <dbReference type="ARBA" id="ARBA00022801"/>
    </source>
</evidence>
<dbReference type="SUPFAM" id="SSF51011">
    <property type="entry name" value="Glycosyl hydrolase domain"/>
    <property type="match status" value="1"/>
</dbReference>
<dbReference type="KEGG" id="bcel:BcellWH2_00729"/>
<evidence type="ECO:0000256" key="2">
    <source>
        <dbReference type="ARBA" id="ARBA00022729"/>
    </source>
</evidence>
<keyword evidence="5" id="KW-1015">Disulfide bond</keyword>
<dbReference type="PATRIC" id="fig|246787.4.peg.754"/>
<comment type="similarity">
    <text evidence="1 5">Belongs to the glycosyl hydrolase 27 family.</text>
</comment>
<dbReference type="Gene3D" id="2.60.120.1060">
    <property type="entry name" value="NPCBM/NEW2 domain"/>
    <property type="match status" value="1"/>
</dbReference>